<evidence type="ECO:0000259" key="1">
    <source>
        <dbReference type="Pfam" id="PF00561"/>
    </source>
</evidence>
<keyword evidence="2" id="KW-0012">Acyltransferase</keyword>
<dbReference type="InterPro" id="IPR000073">
    <property type="entry name" value="AB_hydrolase_1"/>
</dbReference>
<keyword evidence="2" id="KW-0808">Transferase</keyword>
<dbReference type="EMBL" id="CZRL01000041">
    <property type="protein sequence ID" value="CUS50896.1"/>
    <property type="molecule type" value="Genomic_DNA"/>
</dbReference>
<dbReference type="Pfam" id="PF00561">
    <property type="entry name" value="Abhydrolase_1"/>
    <property type="match status" value="1"/>
</dbReference>
<dbReference type="Gene3D" id="3.40.50.1820">
    <property type="entry name" value="alpha/beta hydrolase"/>
    <property type="match status" value="1"/>
</dbReference>
<reference evidence="2" key="1">
    <citation type="submission" date="2015-10" db="EMBL/GenBank/DDBJ databases">
        <authorList>
            <person name="Gilbert D.G."/>
        </authorList>
    </citation>
    <scope>NUCLEOTIDE SEQUENCE</scope>
</reference>
<organism evidence="2">
    <name type="scientific">hydrothermal vent metagenome</name>
    <dbReference type="NCBI Taxonomy" id="652676"/>
    <lineage>
        <taxon>unclassified sequences</taxon>
        <taxon>metagenomes</taxon>
        <taxon>ecological metagenomes</taxon>
    </lineage>
</organism>
<dbReference type="NCBIfam" id="NF005757">
    <property type="entry name" value="PRK07581.1"/>
    <property type="match status" value="1"/>
</dbReference>
<dbReference type="PIRSF" id="PIRSF000443">
    <property type="entry name" value="Homoser_Ac_trans"/>
    <property type="match status" value="1"/>
</dbReference>
<sequence>MMAEIIKYELGDVDLVSGETLKSAVLVAKSWGQLSAARDNVIVLPTYYTGTHDGYEPLVGPGNLFDTNRYFVISPNCFGNGLSTSPSNAVDSISGPHFPMVDVYDNVLCQHRLLTEKFGVTDIQLVAGWSMGAIQAFHWAVAFPDLVRRILPWCGSARCSPHNQVFLAGVEAALTADRIYAEGHYDVPPETGLKAFGRVYCGWAYSQAFFRDSLWRELGFETADDLLSFWEADHLEWDANDLLAKLKTWHSADVGKWRFVDGGYEQALSSIKAQAIIMPSRTDLYFPPEDSAVEVQHMPHAELRVIESDWGHCAGGPGREDAAMRQLGEAVDDLLG</sequence>
<dbReference type="EC" id="2.3.1.31" evidence="2"/>
<dbReference type="GO" id="GO:0004414">
    <property type="term" value="F:homoserine O-acetyltransferase activity"/>
    <property type="evidence" value="ECO:0007669"/>
    <property type="project" value="UniProtKB-EC"/>
</dbReference>
<dbReference type="PANTHER" id="PTHR32268">
    <property type="entry name" value="HOMOSERINE O-ACETYLTRANSFERASE"/>
    <property type="match status" value="1"/>
</dbReference>
<gene>
    <name evidence="2" type="ORF">MGWOODY_XGa560</name>
</gene>
<accession>A0A160TT77</accession>
<evidence type="ECO:0000313" key="2">
    <source>
        <dbReference type="EMBL" id="CUS50896.1"/>
    </source>
</evidence>
<dbReference type="AlphaFoldDB" id="A0A160TT77"/>
<feature type="domain" description="AB hydrolase-1" evidence="1">
    <location>
        <begin position="41"/>
        <end position="150"/>
    </location>
</feature>
<dbReference type="SUPFAM" id="SSF53474">
    <property type="entry name" value="alpha/beta-Hydrolases"/>
    <property type="match status" value="1"/>
</dbReference>
<dbReference type="PANTHER" id="PTHR32268:SF15">
    <property type="entry name" value="HOMOSERINE ACETYLTRANSFERASE FAMILY PROTEIN (AFU_ORTHOLOGUE AFUA_1G15350)"/>
    <property type="match status" value="1"/>
</dbReference>
<protein>
    <submittedName>
        <fullName evidence="2">Homoserine O-acetyltransferase</fullName>
        <ecNumber evidence="2">2.3.1.31</ecNumber>
    </submittedName>
</protein>
<dbReference type="InterPro" id="IPR008220">
    <property type="entry name" value="HAT_MetX-like"/>
</dbReference>
<proteinExistence type="predicted"/>
<name>A0A160TT77_9ZZZZ</name>
<dbReference type="InterPro" id="IPR029058">
    <property type="entry name" value="AB_hydrolase_fold"/>
</dbReference>